<dbReference type="PANTHER" id="PTHR43048:SF5">
    <property type="entry name" value="BLR5325 PROTEIN"/>
    <property type="match status" value="1"/>
</dbReference>
<dbReference type="InterPro" id="IPR029068">
    <property type="entry name" value="Glyas_Bleomycin-R_OHBP_Dase"/>
</dbReference>
<dbReference type="OrthoDB" id="3827654at2"/>
<keyword evidence="1" id="KW-0479">Metal-binding</keyword>
<accession>A0A101NM67</accession>
<dbReference type="Proteomes" id="UP000053127">
    <property type="component" value="Unassembled WGS sequence"/>
</dbReference>
<feature type="domain" description="VOC" evidence="2">
    <location>
        <begin position="8"/>
        <end position="123"/>
    </location>
</feature>
<reference evidence="3 4" key="1">
    <citation type="submission" date="2015-10" db="EMBL/GenBank/DDBJ databases">
        <title>Draft genome sequence of Streptomyces yokosukanensis DSM 40224, type strain for the species Streptomyces yokosukanensis.</title>
        <authorList>
            <person name="Ruckert C."/>
            <person name="Winkler A."/>
            <person name="Kalinowski J."/>
            <person name="Kampfer P."/>
            <person name="Glaeser S."/>
        </authorList>
    </citation>
    <scope>NUCLEOTIDE SEQUENCE [LARGE SCALE GENOMIC DNA]</scope>
    <source>
        <strain evidence="3 4">DSM 40224</strain>
    </source>
</reference>
<evidence type="ECO:0000313" key="3">
    <source>
        <dbReference type="EMBL" id="KUM95461.1"/>
    </source>
</evidence>
<dbReference type="CDD" id="cd08362">
    <property type="entry name" value="BphC5-RrK37_N_like"/>
    <property type="match status" value="1"/>
</dbReference>
<dbReference type="STRING" id="67386.AQI95_43170"/>
<protein>
    <submittedName>
        <fullName evidence="3">Oxidoreductase</fullName>
    </submittedName>
</protein>
<dbReference type="Pfam" id="PF00903">
    <property type="entry name" value="Glyoxalase"/>
    <property type="match status" value="2"/>
</dbReference>
<dbReference type="SUPFAM" id="SSF54593">
    <property type="entry name" value="Glyoxalase/Bleomycin resistance protein/Dihydroxybiphenyl dioxygenase"/>
    <property type="match status" value="1"/>
</dbReference>
<dbReference type="GO" id="GO:0046872">
    <property type="term" value="F:metal ion binding"/>
    <property type="evidence" value="ECO:0007669"/>
    <property type="project" value="UniProtKB-KW"/>
</dbReference>
<name>A0A101NM67_9ACTN</name>
<keyword evidence="4" id="KW-1185">Reference proteome</keyword>
<gene>
    <name evidence="3" type="ORF">AQI95_43170</name>
</gene>
<feature type="domain" description="VOC" evidence="2">
    <location>
        <begin position="141"/>
        <end position="259"/>
    </location>
</feature>
<dbReference type="InterPro" id="IPR004360">
    <property type="entry name" value="Glyas_Fos-R_dOase_dom"/>
</dbReference>
<sequence length="312" mass="34876">MSTRLLTHLRHVDLAVPDYAKQLDFYAGVWGLTRVSEDDGIAFLAAEGSPEQYVIRLRQADDKRLDLISYGAATPADVDTLAEHLLASGVQLITRPDTLPTPGGGYGFRFFDVDGRTVEVSSDVAVRAHRRIEERESVPVRLSHVVVNSPDITRTRRWYEQHLGFALSDTIGAPHTGDVMNFMRISSQHHSLGIAAGPHASIHHVSFELRGLDEFMRGTGRLLRSGARLAWGPGRHLAGDNTFSYFFDPHGNTVEYTTEMEELDEDTWHPHHYTFLDEEVSDQWGTANAMNEPLAKELHNDVDRGLFIAPPV</sequence>
<dbReference type="InterPro" id="IPR037523">
    <property type="entry name" value="VOC_core"/>
</dbReference>
<dbReference type="EMBL" id="LMWN01000111">
    <property type="protein sequence ID" value="KUM95461.1"/>
    <property type="molecule type" value="Genomic_DNA"/>
</dbReference>
<proteinExistence type="predicted"/>
<dbReference type="Gene3D" id="3.10.180.10">
    <property type="entry name" value="2,3-Dihydroxybiphenyl 1,2-Dioxygenase, domain 1"/>
    <property type="match status" value="2"/>
</dbReference>
<dbReference type="GO" id="GO:0004493">
    <property type="term" value="F:methylmalonyl-CoA epimerase activity"/>
    <property type="evidence" value="ECO:0007669"/>
    <property type="project" value="TreeGrafter"/>
</dbReference>
<organism evidence="3 4">
    <name type="scientific">Streptomyces yokosukanensis</name>
    <dbReference type="NCBI Taxonomy" id="67386"/>
    <lineage>
        <taxon>Bacteria</taxon>
        <taxon>Bacillati</taxon>
        <taxon>Actinomycetota</taxon>
        <taxon>Actinomycetes</taxon>
        <taxon>Kitasatosporales</taxon>
        <taxon>Streptomycetaceae</taxon>
        <taxon>Streptomyces</taxon>
    </lineage>
</organism>
<dbReference type="PANTHER" id="PTHR43048">
    <property type="entry name" value="METHYLMALONYL-COA EPIMERASE"/>
    <property type="match status" value="1"/>
</dbReference>
<evidence type="ECO:0000313" key="4">
    <source>
        <dbReference type="Proteomes" id="UP000053127"/>
    </source>
</evidence>
<dbReference type="RefSeq" id="WP_067136878.1">
    <property type="nucleotide sequence ID" value="NZ_KQ948249.1"/>
</dbReference>
<dbReference type="PROSITE" id="PS51819">
    <property type="entry name" value="VOC"/>
    <property type="match status" value="2"/>
</dbReference>
<dbReference type="GO" id="GO:0046491">
    <property type="term" value="P:L-methylmalonyl-CoA metabolic process"/>
    <property type="evidence" value="ECO:0007669"/>
    <property type="project" value="TreeGrafter"/>
</dbReference>
<dbReference type="InterPro" id="IPR051785">
    <property type="entry name" value="MMCE/EMCE_epimerase"/>
</dbReference>
<dbReference type="AlphaFoldDB" id="A0A101NM67"/>
<comment type="caution">
    <text evidence="3">The sequence shown here is derived from an EMBL/GenBank/DDBJ whole genome shotgun (WGS) entry which is preliminary data.</text>
</comment>
<evidence type="ECO:0000259" key="2">
    <source>
        <dbReference type="PROSITE" id="PS51819"/>
    </source>
</evidence>
<evidence type="ECO:0000256" key="1">
    <source>
        <dbReference type="ARBA" id="ARBA00022723"/>
    </source>
</evidence>